<keyword evidence="1" id="KW-0732">Signal</keyword>
<feature type="region of interest" description="Disordered" evidence="5">
    <location>
        <begin position="1"/>
        <end position="22"/>
    </location>
</feature>
<evidence type="ECO:0008006" key="8">
    <source>
        <dbReference type="Google" id="ProtNLM"/>
    </source>
</evidence>
<dbReference type="EMBL" id="LIBB01000322">
    <property type="protein sequence ID" value="KRO70530.1"/>
    <property type="molecule type" value="Genomic_DNA"/>
</dbReference>
<protein>
    <recommendedName>
        <fullName evidence="8">SMP-30/Gluconolactonase/LRE-like region domain-containing protein</fullName>
    </recommendedName>
</protein>
<dbReference type="PROSITE" id="PS51125">
    <property type="entry name" value="NHL"/>
    <property type="match status" value="2"/>
</dbReference>
<evidence type="ECO:0000313" key="7">
    <source>
        <dbReference type="Proteomes" id="UP000051934"/>
    </source>
</evidence>
<evidence type="ECO:0000256" key="4">
    <source>
        <dbReference type="PROSITE-ProRule" id="PRU00504"/>
    </source>
</evidence>
<dbReference type="Proteomes" id="UP000051934">
    <property type="component" value="Unassembled WGS sequence"/>
</dbReference>
<dbReference type="SUPFAM" id="SSF63829">
    <property type="entry name" value="Calcium-dependent phosphotriesterase"/>
    <property type="match status" value="1"/>
</dbReference>
<feature type="repeat" description="NHL" evidence="4">
    <location>
        <begin position="248"/>
        <end position="291"/>
    </location>
</feature>
<sequence>MLSSQTTRRNHESGSRRGKTSPIRSLLGALGTAVSLVAASAATAQQAPEGNARGPIGPSPYDIQSLWHKPFAEPGFAFGGNSGVWAESPDRIIIAQRGETVLPYPIKDDFLGFAGDMGINVLFETERRTWKNCLYELNADGEVIQLWDQWDFLCADSDGPGPHRVRISPYDPEKRVWVINETFHQIYVFSNDGSELLMTLGEKLVPGNDATHFGRPQDVAFLPDGRVLIADGLDNHRVMIMDEDLNYLGEFGGFGEEPGQFNGIHALGVGPNGLVFALDRSGGRINVFRTTDDPARMDFVDVWDGFTLPLDIIVNEDSIWITDLGPLRFVNLDFEGNYRYTWLVPSALPDGYIEVHTFSVDEALNLYGGDNQYGRSQKFVPKPGIDPNLIIQPPWVAK</sequence>
<evidence type="ECO:0000313" key="6">
    <source>
        <dbReference type="EMBL" id="KRO70530.1"/>
    </source>
</evidence>
<reference evidence="6 7" key="1">
    <citation type="submission" date="2015-10" db="EMBL/GenBank/DDBJ databases">
        <title>Metagenome-Assembled Genomes uncover a global brackish microbiome.</title>
        <authorList>
            <person name="Hugerth L.W."/>
            <person name="Larsson J."/>
            <person name="Alneberg J."/>
            <person name="Lindh M.V."/>
            <person name="Legrand C."/>
            <person name="Pinhassi J."/>
            <person name="Andersson A.F."/>
        </authorList>
    </citation>
    <scope>NUCLEOTIDE SEQUENCE [LARGE SCALE GENOMIC DNA]</scope>
    <source>
        <strain evidence="6">BACL4 MAG-120507-bin80</strain>
    </source>
</reference>
<dbReference type="PANTHER" id="PTHR10680:SF14">
    <property type="entry name" value="PEPTIDYL-GLYCINE ALPHA-AMIDATING MONOOXYGENASE"/>
    <property type="match status" value="1"/>
</dbReference>
<keyword evidence="2" id="KW-0677">Repeat</keyword>
<feature type="repeat" description="NHL" evidence="4">
    <location>
        <begin position="200"/>
        <end position="244"/>
    </location>
</feature>
<dbReference type="Pfam" id="PF01436">
    <property type="entry name" value="NHL"/>
    <property type="match status" value="1"/>
</dbReference>
<evidence type="ECO:0000256" key="5">
    <source>
        <dbReference type="SAM" id="MobiDB-lite"/>
    </source>
</evidence>
<accession>A0A0R2SB49</accession>
<dbReference type="AlphaFoldDB" id="A0A0R2SB49"/>
<organism evidence="6 7">
    <name type="scientific">OM182 bacterium BACL3 MAG-120507-bin80</name>
    <dbReference type="NCBI Taxonomy" id="1655577"/>
    <lineage>
        <taxon>Bacteria</taxon>
        <taxon>Pseudomonadati</taxon>
        <taxon>Pseudomonadota</taxon>
        <taxon>Gammaproteobacteria</taxon>
        <taxon>OMG group</taxon>
        <taxon>OM182 clade</taxon>
    </lineage>
</organism>
<evidence type="ECO:0000256" key="3">
    <source>
        <dbReference type="ARBA" id="ARBA00023180"/>
    </source>
</evidence>
<comment type="caution">
    <text evidence="6">The sequence shown here is derived from an EMBL/GenBank/DDBJ whole genome shotgun (WGS) entry which is preliminary data.</text>
</comment>
<proteinExistence type="predicted"/>
<evidence type="ECO:0000256" key="1">
    <source>
        <dbReference type="ARBA" id="ARBA00022729"/>
    </source>
</evidence>
<name>A0A0R2SB49_9GAMM</name>
<dbReference type="PANTHER" id="PTHR10680">
    <property type="entry name" value="PEPTIDYL-GLYCINE ALPHA-AMIDATING MONOOXYGENASE"/>
    <property type="match status" value="1"/>
</dbReference>
<dbReference type="InterPro" id="IPR001258">
    <property type="entry name" value="NHL_repeat"/>
</dbReference>
<dbReference type="InterPro" id="IPR011042">
    <property type="entry name" value="6-blade_b-propeller_TolB-like"/>
</dbReference>
<gene>
    <name evidence="6" type="ORF">ABR69_01180</name>
</gene>
<keyword evidence="3" id="KW-0325">Glycoprotein</keyword>
<dbReference type="Gene3D" id="2.120.10.30">
    <property type="entry name" value="TolB, C-terminal domain"/>
    <property type="match status" value="1"/>
</dbReference>
<evidence type="ECO:0000256" key="2">
    <source>
        <dbReference type="ARBA" id="ARBA00022737"/>
    </source>
</evidence>